<dbReference type="PANTHER" id="PTHR33990">
    <property type="entry name" value="PROTEIN YJDN-RELATED"/>
    <property type="match status" value="1"/>
</dbReference>
<dbReference type="Gene3D" id="3.10.180.10">
    <property type="entry name" value="2,3-Dihydroxybiphenyl 1,2-Dioxygenase, domain 1"/>
    <property type="match status" value="1"/>
</dbReference>
<dbReference type="AlphaFoldDB" id="A0A099W5M0"/>
<dbReference type="OrthoDB" id="9795306at2"/>
<dbReference type="STRING" id="1552123.EP57_11590"/>
<comment type="caution">
    <text evidence="1">The sequence shown here is derived from an EMBL/GenBank/DDBJ whole genome shotgun (WGS) entry which is preliminary data.</text>
</comment>
<reference evidence="1 2" key="1">
    <citation type="submission" date="2014-05" db="EMBL/GenBank/DDBJ databases">
        <title>Novel Listeriaceae from food processing environments.</title>
        <authorList>
            <person name="den Bakker H.C."/>
        </authorList>
    </citation>
    <scope>NUCLEOTIDE SEQUENCE [LARGE SCALE GENOMIC DNA]</scope>
    <source>
        <strain evidence="1 2">FSL A5-0281</strain>
    </source>
</reference>
<proteinExistence type="predicted"/>
<dbReference type="InterPro" id="IPR029068">
    <property type="entry name" value="Glyas_Bleomycin-R_OHBP_Dase"/>
</dbReference>
<dbReference type="Proteomes" id="UP000029844">
    <property type="component" value="Unassembled WGS sequence"/>
</dbReference>
<name>A0A099W5M0_9LIST</name>
<organism evidence="1 2">
    <name type="scientific">Listeria booriae</name>
    <dbReference type="NCBI Taxonomy" id="1552123"/>
    <lineage>
        <taxon>Bacteria</taxon>
        <taxon>Bacillati</taxon>
        <taxon>Bacillota</taxon>
        <taxon>Bacilli</taxon>
        <taxon>Bacillales</taxon>
        <taxon>Listeriaceae</taxon>
        <taxon>Listeria</taxon>
    </lineage>
</organism>
<evidence type="ECO:0000313" key="1">
    <source>
        <dbReference type="EMBL" id="KGL39703.1"/>
    </source>
</evidence>
<protein>
    <submittedName>
        <fullName evidence="1">Uncharacterized protein</fullName>
    </submittedName>
</protein>
<dbReference type="InterPro" id="IPR028973">
    <property type="entry name" value="PhnB-like"/>
</dbReference>
<dbReference type="SUPFAM" id="SSF54593">
    <property type="entry name" value="Glyoxalase/Bleomycin resistance protein/Dihydroxybiphenyl dioxygenase"/>
    <property type="match status" value="1"/>
</dbReference>
<dbReference type="Pfam" id="PF00903">
    <property type="entry name" value="Glyoxalase"/>
    <property type="match status" value="1"/>
</dbReference>
<evidence type="ECO:0000313" key="2">
    <source>
        <dbReference type="Proteomes" id="UP000029844"/>
    </source>
</evidence>
<dbReference type="PANTHER" id="PTHR33990:SF1">
    <property type="entry name" value="PROTEIN YJDN"/>
    <property type="match status" value="1"/>
</dbReference>
<dbReference type="GeneID" id="58717998"/>
<dbReference type="EMBL" id="JNFA01000025">
    <property type="protein sequence ID" value="KGL39703.1"/>
    <property type="molecule type" value="Genomic_DNA"/>
</dbReference>
<dbReference type="CDD" id="cd06588">
    <property type="entry name" value="PhnB_like"/>
    <property type="match status" value="1"/>
</dbReference>
<sequence>MAKTISYLTFSGNANEAIDFYQAAFDVEVTMRNLYKMLPNFSGDEAHGELVAHARLAKDSVELFYVSDAPNGEVVIGDQVSVTYFVDSKEALEKTFTSLSKNGVVKMEIQETGWGVSYAEVTDQFGVNWKLNFQKDA</sequence>
<dbReference type="RefSeq" id="WP_036086840.1">
    <property type="nucleotide sequence ID" value="NZ_CBCSHQ010000010.1"/>
</dbReference>
<accession>A0A099W5M0</accession>
<dbReference type="eggNOG" id="COG2764">
    <property type="taxonomic scope" value="Bacteria"/>
</dbReference>
<dbReference type="InterPro" id="IPR004360">
    <property type="entry name" value="Glyas_Fos-R_dOase_dom"/>
</dbReference>
<keyword evidence="2" id="KW-1185">Reference proteome</keyword>
<gene>
    <name evidence="1" type="ORF">EP57_11590</name>
</gene>